<dbReference type="GO" id="GO:0016985">
    <property type="term" value="F:mannan endo-1,4-beta-mannosidase activity"/>
    <property type="evidence" value="ECO:0007669"/>
    <property type="project" value="InterPro"/>
</dbReference>
<feature type="domain" description="CBM6" evidence="6">
    <location>
        <begin position="28"/>
        <end position="146"/>
    </location>
</feature>
<dbReference type="PROSITE" id="PS51764">
    <property type="entry name" value="GH26"/>
    <property type="match status" value="1"/>
</dbReference>
<feature type="active site" description="Nucleophile" evidence="4">
    <location>
        <position position="409"/>
    </location>
</feature>
<dbReference type="InterPro" id="IPR017853">
    <property type="entry name" value="GH"/>
</dbReference>
<evidence type="ECO:0000259" key="7">
    <source>
        <dbReference type="PROSITE" id="PS51764"/>
    </source>
</evidence>
<sequence>MVLLLSSIAALWAAGAIASPLQARADPKTYEAEDAVLSGTVVEKTVAGFTGTGYVGGFDTGTDRITFTISSDAAQLYDLSIRVAAVYGEKRTTVILNGGSSSEVYFAASQTWNSVSGGQLLLNKGSNKVEIVNNWGWYLIDSITLTPSGSRPAANINTALVNPAADADAKALYAYLRSIYGKKILSGQQELSYANWIGQQTGKIPAVVSVDLIEYSPSRVAYGSVGKSVEEAIEHHKRGGIISFLWHWNAPTGLYDTEENRWWSGFYTRATDFDIAATLSAGPSNANYTLMLRDIDAIAVQLKRLQAAGVPILWRPLHEAEGGWFWWGAKGAEPAKKLWNLLYDRLTNHHKLNNLIWVWNSIAPEWYPGDSTVDILSADIYQQGNGPMSVQYNQLVELGRDKKMIAAAEVGAAPLPGLLQAYQTNWLWFAVWGDTFINNQEWNSIETLKNIYTSDYVLTLDEIQGWRG</sequence>
<keyword evidence="3 4" id="KW-0326">Glycosidase</keyword>
<dbReference type="SUPFAM" id="SSF49785">
    <property type="entry name" value="Galactose-binding domain-like"/>
    <property type="match status" value="1"/>
</dbReference>
<evidence type="ECO:0000256" key="4">
    <source>
        <dbReference type="PROSITE-ProRule" id="PRU01100"/>
    </source>
</evidence>
<keyword evidence="5" id="KW-0732">Signal</keyword>
<gene>
    <name evidence="8" type="ORF">B0T18DRAFT_420198</name>
</gene>
<dbReference type="Gene3D" id="3.20.20.80">
    <property type="entry name" value="Glycosidases"/>
    <property type="match status" value="1"/>
</dbReference>
<comment type="caution">
    <text evidence="8">The sequence shown here is derived from an EMBL/GenBank/DDBJ whole genome shotgun (WGS) entry which is preliminary data.</text>
</comment>
<feature type="active site" description="Proton donor" evidence="4">
    <location>
        <position position="319"/>
    </location>
</feature>
<dbReference type="GO" id="GO:0006080">
    <property type="term" value="P:substituted mannan metabolic process"/>
    <property type="evidence" value="ECO:0007669"/>
    <property type="project" value="InterPro"/>
</dbReference>
<dbReference type="GO" id="GO:0030246">
    <property type="term" value="F:carbohydrate binding"/>
    <property type="evidence" value="ECO:0007669"/>
    <property type="project" value="InterPro"/>
</dbReference>
<dbReference type="InterPro" id="IPR008979">
    <property type="entry name" value="Galactose-bd-like_sf"/>
</dbReference>
<feature type="chain" id="PRO_5041295603" evidence="5">
    <location>
        <begin position="19"/>
        <end position="468"/>
    </location>
</feature>
<dbReference type="PROSITE" id="PS51175">
    <property type="entry name" value="CBM6"/>
    <property type="match status" value="1"/>
</dbReference>
<evidence type="ECO:0000256" key="2">
    <source>
        <dbReference type="ARBA" id="ARBA00022801"/>
    </source>
</evidence>
<keyword evidence="9" id="KW-1185">Reference proteome</keyword>
<comment type="similarity">
    <text evidence="1 4">Belongs to the glycosyl hydrolase 26 family.</text>
</comment>
<dbReference type="CDD" id="cd04086">
    <property type="entry name" value="CBM35_mannanase-like"/>
    <property type="match status" value="1"/>
</dbReference>
<evidence type="ECO:0000256" key="1">
    <source>
        <dbReference type="ARBA" id="ARBA00007754"/>
    </source>
</evidence>
<proteinExistence type="inferred from homology"/>
<organism evidence="8 9">
    <name type="scientific">Schizothecium vesticola</name>
    <dbReference type="NCBI Taxonomy" id="314040"/>
    <lineage>
        <taxon>Eukaryota</taxon>
        <taxon>Fungi</taxon>
        <taxon>Dikarya</taxon>
        <taxon>Ascomycota</taxon>
        <taxon>Pezizomycotina</taxon>
        <taxon>Sordariomycetes</taxon>
        <taxon>Sordariomycetidae</taxon>
        <taxon>Sordariales</taxon>
        <taxon>Schizotheciaceae</taxon>
        <taxon>Schizothecium</taxon>
    </lineage>
</organism>
<evidence type="ECO:0000259" key="6">
    <source>
        <dbReference type="PROSITE" id="PS51175"/>
    </source>
</evidence>
<evidence type="ECO:0000313" key="8">
    <source>
        <dbReference type="EMBL" id="KAK0741468.1"/>
    </source>
</evidence>
<dbReference type="Gene3D" id="2.60.120.260">
    <property type="entry name" value="Galactose-binding domain-like"/>
    <property type="match status" value="1"/>
</dbReference>
<dbReference type="Proteomes" id="UP001172155">
    <property type="component" value="Unassembled WGS sequence"/>
</dbReference>
<dbReference type="PRINTS" id="PR00739">
    <property type="entry name" value="GLHYDRLASE26"/>
</dbReference>
<evidence type="ECO:0000256" key="3">
    <source>
        <dbReference type="ARBA" id="ARBA00023295"/>
    </source>
</evidence>
<dbReference type="Pfam" id="PF02156">
    <property type="entry name" value="Glyco_hydro_26"/>
    <property type="match status" value="1"/>
</dbReference>
<dbReference type="SUPFAM" id="SSF51445">
    <property type="entry name" value="(Trans)glycosidases"/>
    <property type="match status" value="1"/>
</dbReference>
<protein>
    <submittedName>
        <fullName evidence="8">GH26 endo-beta-1,4-mannanase</fullName>
    </submittedName>
</protein>
<keyword evidence="2 4" id="KW-0378">Hydrolase</keyword>
<reference evidence="8" key="1">
    <citation type="submission" date="2023-06" db="EMBL/GenBank/DDBJ databases">
        <title>Genome-scale phylogeny and comparative genomics of the fungal order Sordariales.</title>
        <authorList>
            <consortium name="Lawrence Berkeley National Laboratory"/>
            <person name="Hensen N."/>
            <person name="Bonometti L."/>
            <person name="Westerberg I."/>
            <person name="Brannstrom I.O."/>
            <person name="Guillou S."/>
            <person name="Cros-Aarteil S."/>
            <person name="Calhoun S."/>
            <person name="Haridas S."/>
            <person name="Kuo A."/>
            <person name="Mondo S."/>
            <person name="Pangilinan J."/>
            <person name="Riley R."/>
            <person name="LaButti K."/>
            <person name="Andreopoulos B."/>
            <person name="Lipzen A."/>
            <person name="Chen C."/>
            <person name="Yanf M."/>
            <person name="Daum C."/>
            <person name="Ng V."/>
            <person name="Clum A."/>
            <person name="Steindorff A."/>
            <person name="Ohm R."/>
            <person name="Martin F."/>
            <person name="Silar P."/>
            <person name="Natvig D."/>
            <person name="Lalanne C."/>
            <person name="Gautier V."/>
            <person name="Ament-velasquez S.L."/>
            <person name="Kruys A."/>
            <person name="Hutchinson M.I."/>
            <person name="Powell A.J."/>
            <person name="Barry K."/>
            <person name="Miller A.N."/>
            <person name="Grigoriev I.V."/>
            <person name="Debuchy R."/>
            <person name="Gladieux P."/>
            <person name="Thoren M.H."/>
            <person name="Johannesson H."/>
        </authorList>
    </citation>
    <scope>NUCLEOTIDE SEQUENCE</scope>
    <source>
        <strain evidence="8">SMH3187-1</strain>
    </source>
</reference>
<accession>A0AA40ELE3</accession>
<feature type="domain" description="GH26" evidence="7">
    <location>
        <begin position="167"/>
        <end position="461"/>
    </location>
</feature>
<dbReference type="InterPro" id="IPR022790">
    <property type="entry name" value="GH26_dom"/>
</dbReference>
<dbReference type="PANTHER" id="PTHR40079">
    <property type="entry name" value="MANNAN ENDO-1,4-BETA-MANNOSIDASE E-RELATED"/>
    <property type="match status" value="1"/>
</dbReference>
<name>A0AA40ELE3_9PEZI</name>
<feature type="signal peptide" evidence="5">
    <location>
        <begin position="1"/>
        <end position="18"/>
    </location>
</feature>
<dbReference type="Pfam" id="PF16990">
    <property type="entry name" value="CBM_35"/>
    <property type="match status" value="1"/>
</dbReference>
<dbReference type="InterPro" id="IPR005084">
    <property type="entry name" value="CBM6"/>
</dbReference>
<evidence type="ECO:0000313" key="9">
    <source>
        <dbReference type="Proteomes" id="UP001172155"/>
    </source>
</evidence>
<dbReference type="EMBL" id="JAUKUD010000006">
    <property type="protein sequence ID" value="KAK0741468.1"/>
    <property type="molecule type" value="Genomic_DNA"/>
</dbReference>
<dbReference type="InterPro" id="IPR000805">
    <property type="entry name" value="Glyco_hydro_26"/>
</dbReference>
<dbReference type="AlphaFoldDB" id="A0AA40ELE3"/>
<dbReference type="PANTHER" id="PTHR40079:SF4">
    <property type="entry name" value="GH26 DOMAIN-CONTAINING PROTEIN-RELATED"/>
    <property type="match status" value="1"/>
</dbReference>
<evidence type="ECO:0000256" key="5">
    <source>
        <dbReference type="SAM" id="SignalP"/>
    </source>
</evidence>